<dbReference type="RefSeq" id="XP_018281315.1">
    <property type="nucleotide sequence ID" value="XM_018422232.1"/>
</dbReference>
<evidence type="ECO:0000313" key="3">
    <source>
        <dbReference type="EMBL" id="KLT44824.1"/>
    </source>
</evidence>
<dbReference type="STRING" id="879819.A0A0J1BA81"/>
<proteinExistence type="predicted"/>
<dbReference type="Proteomes" id="UP000053611">
    <property type="component" value="Unassembled WGS sequence"/>
</dbReference>
<dbReference type="EMBL" id="KQ087184">
    <property type="protein sequence ID" value="KLT44824.1"/>
    <property type="molecule type" value="Genomic_DNA"/>
</dbReference>
<organism evidence="3 4">
    <name type="scientific">Cutaneotrichosporon oleaginosum</name>
    <dbReference type="NCBI Taxonomy" id="879819"/>
    <lineage>
        <taxon>Eukaryota</taxon>
        <taxon>Fungi</taxon>
        <taxon>Dikarya</taxon>
        <taxon>Basidiomycota</taxon>
        <taxon>Agaricomycotina</taxon>
        <taxon>Tremellomycetes</taxon>
        <taxon>Trichosporonales</taxon>
        <taxon>Trichosporonaceae</taxon>
        <taxon>Cutaneotrichosporon</taxon>
    </lineage>
</organism>
<protein>
    <submittedName>
        <fullName evidence="3">Uncharacterized protein</fullName>
    </submittedName>
</protein>
<dbReference type="AlphaFoldDB" id="A0A0J1BA81"/>
<evidence type="ECO:0000256" key="2">
    <source>
        <dbReference type="SAM" id="SignalP"/>
    </source>
</evidence>
<accession>A0A0J1BA81</accession>
<evidence type="ECO:0000313" key="4">
    <source>
        <dbReference type="Proteomes" id="UP000053611"/>
    </source>
</evidence>
<dbReference type="OrthoDB" id="3356102at2759"/>
<gene>
    <name evidence="3" type="ORF">CC85DRAFT_283117</name>
</gene>
<feature type="chain" id="PRO_5005247858" evidence="2">
    <location>
        <begin position="18"/>
        <end position="389"/>
    </location>
</feature>
<feature type="signal peptide" evidence="2">
    <location>
        <begin position="1"/>
        <end position="17"/>
    </location>
</feature>
<feature type="region of interest" description="Disordered" evidence="1">
    <location>
        <begin position="332"/>
        <end position="366"/>
    </location>
</feature>
<feature type="compositionally biased region" description="Low complexity" evidence="1">
    <location>
        <begin position="338"/>
        <end position="361"/>
    </location>
</feature>
<name>A0A0J1BA81_9TREE</name>
<keyword evidence="2" id="KW-0732">Signal</keyword>
<dbReference type="GeneID" id="28982835"/>
<reference evidence="3 4" key="1">
    <citation type="submission" date="2015-03" db="EMBL/GenBank/DDBJ databases">
        <title>Genomics and transcriptomics of the oil-accumulating basidiomycete yeast T. oleaginosus allow insights into substrate utilization and the diverse evolutionary trajectories of mating systems in fungi.</title>
        <authorList>
            <consortium name="DOE Joint Genome Institute"/>
            <person name="Kourist R."/>
            <person name="Kracht O."/>
            <person name="Bracharz F."/>
            <person name="Lipzen A."/>
            <person name="Nolan M."/>
            <person name="Ohm R."/>
            <person name="Grigoriev I."/>
            <person name="Sun S."/>
            <person name="Heitman J."/>
            <person name="Bruck T."/>
            <person name="Nowrousian M."/>
        </authorList>
    </citation>
    <scope>NUCLEOTIDE SEQUENCE [LARGE SCALE GENOMIC DNA]</scope>
    <source>
        <strain evidence="3 4">IBC0246</strain>
    </source>
</reference>
<sequence length="389" mass="40222">MISKLALATLLPALAAALPCVQFDASRNLYAFGGEQDVSLGASSAWSSPSPKPLSSEGRPPWNGNYSQCLLSQNSNAMYVLGADSSDASWSKQVTTGAPDVLQNSRSASILDHNTNVIYTVGPANMVSLDFGAVTNTAAGALAWQVVGTPQIASQNYRVTAAAASNHINYYGVPGTPAGSTNMFVVHYSYWQPQPAAYTAVGGRNFPAQSGQAVSLLTPNSTLPPYQNLFVPDDFSGAYIVTHYTADWSWNDTRSAPMAVNLINSTQALPAPTAQDKEASYACSDTDCVQIDTQGNIYYINAVGKDYTIAPGATWQKLDYTLKPYVAPTTSSGPNALSAPTGTGNAAASSGASQASATPAGNSGAQSTHRGGVLGAMLAVAALAIASIA</sequence>
<evidence type="ECO:0000256" key="1">
    <source>
        <dbReference type="SAM" id="MobiDB-lite"/>
    </source>
</evidence>
<keyword evidence="4" id="KW-1185">Reference proteome</keyword>